<evidence type="ECO:0000256" key="10">
    <source>
        <dbReference type="ARBA" id="ARBA00049347"/>
    </source>
</evidence>
<feature type="transmembrane region" description="Helical" evidence="11">
    <location>
        <begin position="829"/>
        <end position="849"/>
    </location>
</feature>
<dbReference type="GO" id="GO:0008509">
    <property type="term" value="F:monoatomic anion transmembrane transporter activity"/>
    <property type="evidence" value="ECO:0007669"/>
    <property type="project" value="InterPro"/>
</dbReference>
<dbReference type="GO" id="GO:0005452">
    <property type="term" value="F:solute:inorganic anion antiporter activity"/>
    <property type="evidence" value="ECO:0007669"/>
    <property type="project" value="InterPro"/>
</dbReference>
<dbReference type="Bgee" id="ENSGGOG00000016887">
    <property type="expression patterns" value="Expressed in liver and 6 other cell types or tissues"/>
</dbReference>
<proteinExistence type="inferred from homology"/>
<feature type="transmembrane region" description="Helical" evidence="11">
    <location>
        <begin position="689"/>
        <end position="714"/>
    </location>
</feature>
<dbReference type="PROSITE" id="PS00219">
    <property type="entry name" value="ANION_EXCHANGER_1"/>
    <property type="match status" value="1"/>
</dbReference>
<evidence type="ECO:0000256" key="11">
    <source>
        <dbReference type="RuleBase" id="RU362035"/>
    </source>
</evidence>
<dbReference type="InterPro" id="IPR016152">
    <property type="entry name" value="PTrfase/Anion_transptr"/>
</dbReference>
<comment type="similarity">
    <text evidence="2 11">Belongs to the anion exchanger (TC 2.A.31) family.</text>
</comment>
<reference evidence="15" key="4">
    <citation type="submission" date="2025-09" db="UniProtKB">
        <authorList>
            <consortium name="Ensembl"/>
        </authorList>
    </citation>
    <scope>IDENTIFICATION</scope>
</reference>
<feature type="region of interest" description="Disordered" evidence="12">
    <location>
        <begin position="1"/>
        <end position="155"/>
    </location>
</feature>
<dbReference type="EMBL" id="CABD030055982">
    <property type="status" value="NOT_ANNOTATED_CDS"/>
    <property type="molecule type" value="Genomic_DNA"/>
</dbReference>
<protein>
    <recommendedName>
        <fullName evidence="11">Anion exchange protein</fullName>
    </recommendedName>
</protein>
<reference evidence="15" key="3">
    <citation type="submission" date="2025-08" db="UniProtKB">
        <authorList>
            <consortium name="Ensembl"/>
        </authorList>
    </citation>
    <scope>IDENTIFICATION</scope>
</reference>
<keyword evidence="7 11" id="KW-1133">Transmembrane helix</keyword>
<evidence type="ECO:0000256" key="7">
    <source>
        <dbReference type="ARBA" id="ARBA00022989"/>
    </source>
</evidence>
<dbReference type="InterPro" id="IPR001717">
    <property type="entry name" value="Anion_exchange"/>
</dbReference>
<dbReference type="Pfam" id="PF07565">
    <property type="entry name" value="Band_3_cyto"/>
    <property type="match status" value="1"/>
</dbReference>
<dbReference type="PROSITE" id="PS00220">
    <property type="entry name" value="ANION_EXCHANGER_2"/>
    <property type="match status" value="1"/>
</dbReference>
<dbReference type="GO" id="GO:0005886">
    <property type="term" value="C:plasma membrane"/>
    <property type="evidence" value="ECO:0007669"/>
    <property type="project" value="UniProtKB-SubCell"/>
</dbReference>
<evidence type="ECO:0000313" key="15">
    <source>
        <dbReference type="Ensembl" id="ENSGGOP00000016491.3"/>
    </source>
</evidence>
<dbReference type="NCBIfam" id="TIGR00834">
    <property type="entry name" value="ae"/>
    <property type="match status" value="1"/>
</dbReference>
<dbReference type="GeneTree" id="ENSGT00940000158259"/>
<feature type="transmembrane region" description="Helical" evidence="11">
    <location>
        <begin position="986"/>
        <end position="1005"/>
    </location>
</feature>
<evidence type="ECO:0000256" key="2">
    <source>
        <dbReference type="ARBA" id="ARBA00010993"/>
    </source>
</evidence>
<feature type="transmembrane region" description="Helical" evidence="11">
    <location>
        <begin position="886"/>
        <end position="905"/>
    </location>
</feature>
<keyword evidence="3 11" id="KW-0813">Transport</keyword>
<evidence type="ECO:0000256" key="3">
    <source>
        <dbReference type="ARBA" id="ARBA00022448"/>
    </source>
</evidence>
<evidence type="ECO:0000259" key="13">
    <source>
        <dbReference type="Pfam" id="PF00955"/>
    </source>
</evidence>
<evidence type="ECO:0000256" key="9">
    <source>
        <dbReference type="ARBA" id="ARBA00023136"/>
    </source>
</evidence>
<dbReference type="EMBL" id="CABD030055980">
    <property type="status" value="NOT_ANNOTATED_CDS"/>
    <property type="molecule type" value="Genomic_DNA"/>
</dbReference>
<dbReference type="FunFam" id="1.10.287.570:FF:000001">
    <property type="entry name" value="Anion exchange protein"/>
    <property type="match status" value="1"/>
</dbReference>
<dbReference type="eggNOG" id="KOG1172">
    <property type="taxonomic scope" value="Eukaryota"/>
</dbReference>
<evidence type="ECO:0000256" key="1">
    <source>
        <dbReference type="ARBA" id="ARBA00004651"/>
    </source>
</evidence>
<reference evidence="16" key="1">
    <citation type="submission" date="2011-05" db="EMBL/GenBank/DDBJ databases">
        <title>Insights into the evolution of the great apes provided by the gorilla genome.</title>
        <authorList>
            <person name="Scally A."/>
        </authorList>
    </citation>
    <scope>NUCLEOTIDE SEQUENCE [LARGE SCALE GENOMIC DNA]</scope>
</reference>
<dbReference type="GO" id="GO:0015106">
    <property type="term" value="F:bicarbonate transmembrane transporter activity"/>
    <property type="evidence" value="ECO:0007669"/>
    <property type="project" value="UniProtKB-ARBA"/>
</dbReference>
<comment type="subcellular location">
    <subcellularLocation>
        <location evidence="1">Cell membrane</location>
        <topology evidence="1">Multi-pass membrane protein</topology>
    </subcellularLocation>
    <subcellularLocation>
        <location evidence="11">Membrane</location>
        <topology evidence="11">Multi-pass membrane protein</topology>
    </subcellularLocation>
</comment>
<dbReference type="InterPro" id="IPR011531">
    <property type="entry name" value="HCO3_transpt-like_TM_dom"/>
</dbReference>
<feature type="transmembrane region" description="Helical" evidence="11">
    <location>
        <begin position="721"/>
        <end position="739"/>
    </location>
</feature>
<evidence type="ECO:0000259" key="14">
    <source>
        <dbReference type="Pfam" id="PF07565"/>
    </source>
</evidence>
<feature type="compositionally biased region" description="Low complexity" evidence="12">
    <location>
        <begin position="58"/>
        <end position="72"/>
    </location>
</feature>
<feature type="transmembrane region" description="Helical" evidence="11">
    <location>
        <begin position="926"/>
        <end position="950"/>
    </location>
</feature>
<dbReference type="SUPFAM" id="SSF55804">
    <property type="entry name" value="Phoshotransferase/anion transport protein"/>
    <property type="match status" value="1"/>
</dbReference>
<dbReference type="PANTHER" id="PTHR11453">
    <property type="entry name" value="ANION EXCHANGE PROTEIN"/>
    <property type="match status" value="1"/>
</dbReference>
<dbReference type="PRINTS" id="PR00165">
    <property type="entry name" value="ANIONEXCHNGR"/>
</dbReference>
<feature type="compositionally biased region" description="Acidic residues" evidence="12">
    <location>
        <begin position="37"/>
        <end position="50"/>
    </location>
</feature>
<reference evidence="15 16" key="2">
    <citation type="journal article" date="2012" name="Nature">
        <title>Insights into hominid evolution from the gorilla genome sequence.</title>
        <authorList>
            <person name="Scally A."/>
            <person name="Dutheil J.Y."/>
            <person name="Hillier L.W."/>
            <person name="Jordan G.E."/>
            <person name="Goodhead I."/>
            <person name="Herrero J."/>
            <person name="Hobolth A."/>
            <person name="Lappalainen T."/>
            <person name="Mailund T."/>
            <person name="Marques-Bonet T."/>
            <person name="McCarthy S."/>
            <person name="Montgomery S.H."/>
            <person name="Schwalie P.C."/>
            <person name="Tang Y.A."/>
            <person name="Ward M.C."/>
            <person name="Xue Y."/>
            <person name="Yngvadottir B."/>
            <person name="Alkan C."/>
            <person name="Andersen L.N."/>
            <person name="Ayub Q."/>
            <person name="Ball E.V."/>
            <person name="Beal K."/>
            <person name="Bradley B.J."/>
            <person name="Chen Y."/>
            <person name="Clee C.M."/>
            <person name="Fitzgerald S."/>
            <person name="Graves T.A."/>
            <person name="Gu Y."/>
            <person name="Heath P."/>
            <person name="Heger A."/>
            <person name="Karakoc E."/>
            <person name="Kolb-Kokocinski A."/>
            <person name="Laird G.K."/>
            <person name="Lunter G."/>
            <person name="Meader S."/>
            <person name="Mort M."/>
            <person name="Mullikin J.C."/>
            <person name="Munch K."/>
            <person name="O'Connor T.D."/>
            <person name="Phillips A.D."/>
            <person name="Prado-Martinez J."/>
            <person name="Rogers A.S."/>
            <person name="Sajjadian S."/>
            <person name="Schmidt D."/>
            <person name="Shaw K."/>
            <person name="Simpson J.T."/>
            <person name="Stenson P.D."/>
            <person name="Turner D.J."/>
            <person name="Vigilant L."/>
            <person name="Vilella A.J."/>
            <person name="Whitener W."/>
            <person name="Zhu B."/>
            <person name="Cooper D.N."/>
            <person name="de Jong P."/>
            <person name="Dermitzakis E.T."/>
            <person name="Eichler E.E."/>
            <person name="Flicek P."/>
            <person name="Goldman N."/>
            <person name="Mundy N.I."/>
            <person name="Ning Z."/>
            <person name="Odom D.T."/>
            <person name="Ponting C.P."/>
            <person name="Quail M.A."/>
            <person name="Ryder O.A."/>
            <person name="Searle S.M."/>
            <person name="Warren W.C."/>
            <person name="Wilson R.K."/>
            <person name="Schierup M.H."/>
            <person name="Rogers J."/>
            <person name="Tyler-Smith C."/>
            <person name="Durbin R."/>
        </authorList>
    </citation>
    <scope>NUCLEOTIDE SEQUENCE [LARGE SCALE GENOMIC DNA]</scope>
</reference>
<evidence type="ECO:0000256" key="4">
    <source>
        <dbReference type="ARBA" id="ARBA00022475"/>
    </source>
</evidence>
<gene>
    <name evidence="15" type="primary">SLC4A2</name>
</gene>
<keyword evidence="5" id="KW-0039">Anion exchange</keyword>
<dbReference type="PRINTS" id="PR01231">
    <property type="entry name" value="HCO3TRNSPORT"/>
</dbReference>
<dbReference type="Gene3D" id="1.10.287.570">
    <property type="entry name" value="Helical hairpin bin"/>
    <property type="match status" value="1"/>
</dbReference>
<dbReference type="InterPro" id="IPR003020">
    <property type="entry name" value="HCO3_transpt_euk"/>
</dbReference>
<feature type="compositionally biased region" description="Basic residues" evidence="12">
    <location>
        <begin position="199"/>
        <end position="208"/>
    </location>
</feature>
<feature type="domain" description="Band 3 cytoplasmic" evidence="14">
    <location>
        <begin position="277"/>
        <end position="513"/>
    </location>
</feature>
<comment type="catalytic activity">
    <reaction evidence="10">
        <text>hydrogencarbonate(in) + chloride(out) = hydrogencarbonate(out) + chloride(in)</text>
        <dbReference type="Rhea" id="RHEA:72363"/>
        <dbReference type="ChEBI" id="CHEBI:17544"/>
        <dbReference type="ChEBI" id="CHEBI:17996"/>
    </reaction>
</comment>
<dbReference type="Pfam" id="PF00955">
    <property type="entry name" value="HCO3_cotransp"/>
    <property type="match status" value="1"/>
</dbReference>
<dbReference type="FunFam" id="3.40.930.10:FF:000020">
    <property type="entry name" value="Anion exchange protein"/>
    <property type="match status" value="1"/>
</dbReference>
<feature type="region of interest" description="Disordered" evidence="12">
    <location>
        <begin position="344"/>
        <end position="366"/>
    </location>
</feature>
<name>G3RL53_GORGO</name>
<sequence>MSSAPRRPAKGADSFRTGPGRKPRRRPGASPTGETPTIEEGEEDEDEASEAEGARALTQPSPVSTPSSVQFFLQEDDSADRKAERTSPSSPAPLPHQEATPRASKGAQAGTQVEEAEAVAVASGTAGGDDGGASGRPLPKAQPGHRSYNLQERRRIGSMTGAEQALLPRVPTDEIEAQTLATADLDLMKSHRFEDVPGVRRHLVRKNAKGSTQSGREGREPGPTPRARPRAPHKPHEVPCSESFLTAKRVQPEWAAWTVPMEAGCSLEGVSDRRGLDGAVLLDLDQQTLPGVAHQVVEQMVISDQIKAEDRANVLRALLLKHSHPSDEKDFSFPRNISAGSLGSLLGHHHGQGAESDPHVTEPLMGGVPETRLEVERERELPPPAPSAGITRSKSKHELKLLEKIPENAEATVVLVGCVEFLSRPTMAFVRLREAVELDAVLEVPVPVRFLFLLLGPSSANMDYHEIGRSISTLMSDKQFHEAAYLADEREDLLTAINAFLDCSVVLPPSEVQGEELLRSVAHFQRQMLKKREEQGRLLPTGAGLEPKSAQDKALLQMVEAAGAAEDDPLRRTGRPFGGLIRDVRRRYPHYLSDFRDALDPQCLAAVIFIYFAALSPAITFGGLLGEKTQDLIGVSELIMSTALQGVVFCLLGAQPLLVIGFSGPLLVFEEAFFSFCSSNHLEYLVGRVWIGFWLVFLALLMVALEGSFLVRFVSRFTQEIFAFLISLIFIYETFYKLVKIFQEHPLHGCSASNNSEVDGGENMTWAGARPTLGPGNRSLAGQSVQGKPRGQPNTALLSLVLMAGTFFIAFFLRKFKNSRFFPGRIRRVIGDFGVPIAILIMVLVDYSIEDTYTQKLSVPSGFSVTAPEKRGWVINPLGEKSPFPVWMMVASLLPAILVFILIFMETQITTLIISKKERMLQKGSGFHLDLLLIVAMGGICALFGLPWLAAATVRSVTHANALTVMSKAVAPGDKPKIQEVKEQRVTGLLVALLVGLSIVIGDLLRQIPLAVLFGIFLYMGVTSLNGIQFYERLHLLLMPPKHHPDVTYVKKVRTLRMHLFTALQLLCLALLWAVMSTAASLAFPFILILTVPLRMVVLTRIFTDREMKCLDANEAEPVFDEREGVDEYNEMPMPV</sequence>
<accession>G3RL53</accession>
<keyword evidence="4" id="KW-1003">Cell membrane</keyword>
<dbReference type="Ensembl" id="ENSGGOT00000016956.3">
    <property type="protein sequence ID" value="ENSGGOP00000016491.3"/>
    <property type="gene ID" value="ENSGGOG00000016887.3"/>
</dbReference>
<feature type="transmembrane region" description="Helical" evidence="11">
    <location>
        <begin position="646"/>
        <end position="669"/>
    </location>
</feature>
<keyword evidence="16" id="KW-1185">Reference proteome</keyword>
<evidence type="ECO:0000256" key="12">
    <source>
        <dbReference type="SAM" id="MobiDB-lite"/>
    </source>
</evidence>
<dbReference type="InterPro" id="IPR018241">
    <property type="entry name" value="Anion_exchange_CS"/>
</dbReference>
<feature type="compositionally biased region" description="Gly residues" evidence="12">
    <location>
        <begin position="125"/>
        <end position="134"/>
    </location>
</feature>
<dbReference type="HOGENOM" id="CLU_002289_1_0_1"/>
<feature type="compositionally biased region" description="Low complexity" evidence="12">
    <location>
        <begin position="106"/>
        <end position="124"/>
    </location>
</feature>
<dbReference type="PANTHER" id="PTHR11453:SF14">
    <property type="entry name" value="ANION EXCHANGE PROTEIN 2"/>
    <property type="match status" value="1"/>
</dbReference>
<evidence type="ECO:0000256" key="8">
    <source>
        <dbReference type="ARBA" id="ARBA00023065"/>
    </source>
</evidence>
<feature type="region of interest" description="Disordered" evidence="12">
    <location>
        <begin position="198"/>
        <end position="238"/>
    </location>
</feature>
<evidence type="ECO:0000256" key="6">
    <source>
        <dbReference type="ARBA" id="ARBA00022692"/>
    </source>
</evidence>
<keyword evidence="9 11" id="KW-0472">Membrane</keyword>
<evidence type="ECO:0000256" key="5">
    <source>
        <dbReference type="ARBA" id="ARBA00022681"/>
    </source>
</evidence>
<dbReference type="AlphaFoldDB" id="G3RL53"/>
<keyword evidence="8 11" id="KW-0406">Ion transport</keyword>
<keyword evidence="6 11" id="KW-0812">Transmembrane</keyword>
<dbReference type="Gene3D" id="3.40.930.10">
    <property type="entry name" value="Mannitol-specific EII, Chain A"/>
    <property type="match status" value="1"/>
</dbReference>
<dbReference type="EMBL" id="CABD030055981">
    <property type="status" value="NOT_ANNOTATED_CDS"/>
    <property type="molecule type" value="Genomic_DNA"/>
</dbReference>
<dbReference type="Proteomes" id="UP000001519">
    <property type="component" value="Chromosome 7"/>
</dbReference>
<feature type="transmembrane region" description="Helical" evidence="11">
    <location>
        <begin position="604"/>
        <end position="625"/>
    </location>
</feature>
<organism evidence="15 16">
    <name type="scientific">Gorilla gorilla gorilla</name>
    <name type="common">Western lowland gorilla</name>
    <dbReference type="NCBI Taxonomy" id="9595"/>
    <lineage>
        <taxon>Eukaryota</taxon>
        <taxon>Metazoa</taxon>
        <taxon>Chordata</taxon>
        <taxon>Craniata</taxon>
        <taxon>Vertebrata</taxon>
        <taxon>Euteleostomi</taxon>
        <taxon>Mammalia</taxon>
        <taxon>Eutheria</taxon>
        <taxon>Euarchontoglires</taxon>
        <taxon>Primates</taxon>
        <taxon>Haplorrhini</taxon>
        <taxon>Catarrhini</taxon>
        <taxon>Hominidae</taxon>
        <taxon>Gorilla</taxon>
    </lineage>
</organism>
<evidence type="ECO:0000313" key="16">
    <source>
        <dbReference type="Proteomes" id="UP000001519"/>
    </source>
</evidence>
<feature type="transmembrane region" description="Helical" evidence="11">
    <location>
        <begin position="1011"/>
        <end position="1031"/>
    </location>
</feature>
<dbReference type="InterPro" id="IPR013769">
    <property type="entry name" value="Band3_cytoplasmic_dom"/>
</dbReference>
<feature type="domain" description="Bicarbonate transporter-like transmembrane" evidence="13">
    <location>
        <begin position="575"/>
        <end position="1115"/>
    </location>
</feature>
<feature type="transmembrane region" description="Helical" evidence="11">
    <location>
        <begin position="796"/>
        <end position="813"/>
    </location>
</feature>